<feature type="domain" description="Hydantoinase A/oxoprolinase" evidence="1">
    <location>
        <begin position="213"/>
        <end position="498"/>
    </location>
</feature>
<evidence type="ECO:0000259" key="2">
    <source>
        <dbReference type="Pfam" id="PF05378"/>
    </source>
</evidence>
<reference evidence="4 5" key="1">
    <citation type="submission" date="2016-11" db="EMBL/GenBank/DDBJ databases">
        <title>Paenibacillus species isolates.</title>
        <authorList>
            <person name="Beno S.M."/>
        </authorList>
    </citation>
    <scope>NUCLEOTIDE SEQUENCE [LARGE SCALE GENOMIC DNA]</scope>
    <source>
        <strain evidence="4 5">FSL H8-0246</strain>
    </source>
</reference>
<dbReference type="Gene3D" id="3.30.420.40">
    <property type="match status" value="1"/>
</dbReference>
<sequence length="691" mass="74999">MPGDKGVDLVDTIYRLGIDIGGTFTDALVMDHQGKVIAALKTPSIAAAPEQAIFNALDQLKANGVNIREIDLFVHGTTLGVNTLIERNGAVTGLLVTKGFRDILEIRRLRLEDTTNLYGDKSEALVPRHRVKEVDERVIASGGILQPLDQEQLLQAVDELVEDGVTALAISFLHAYVNPAHEQLAEDLIRERYPQLFICRSSAIWPQQREFERTLATAMNAYVGERMGSYFLRLQEGIQEYGLKSNLLSTMSNGGIMTAARAANEPVRTLLSGPASGVIAATHIAERAGIHQVITFDMGGTSVDVALIDKEPAYSSENKVGDFPVIIPAVDVTAIGAGGGSIAWLDSVGVLKVGPRSAGANPGPACYQRGGEEPTTTDAYLQLGILHADRFLGGQMRLYPELAERALSNLGEKLGLNAEQTAQAILDVATANMYAQFSPLMARKGVDPRDFTLLAYGGAGPMHAFLMAREVGIGRVLIPPSPGTLCAMGCTVANLRNDFVHTLHKSTQTLEPGELSSLFTKLENQGRSWVDEEARGGVKLDHIYCLYSADMRYEGQAFDLEVTLTLEEIEDPKKAGMKFHTSYQNVFGISQPEAEVMFVSLRATIVGVLPTHNTAVPANLPFDESETEERIITFDHEQQIAKVLKRGQIPSVDAPIPGPIIVEEYDTTIFIPPGYKVYRDVHGNVIGEVEA</sequence>
<dbReference type="Pfam" id="PF19278">
    <property type="entry name" value="Hydant_A_C"/>
    <property type="match status" value="1"/>
</dbReference>
<proteinExistence type="predicted"/>
<accession>A0A1R1BZY8</accession>
<dbReference type="InterPro" id="IPR045079">
    <property type="entry name" value="Oxoprolinase-like"/>
</dbReference>
<gene>
    <name evidence="4" type="ORF">BK131_11240</name>
</gene>
<dbReference type="Pfam" id="PF05378">
    <property type="entry name" value="Hydant_A_N"/>
    <property type="match status" value="1"/>
</dbReference>
<dbReference type="Pfam" id="PF01968">
    <property type="entry name" value="Hydantoinase_A"/>
    <property type="match status" value="1"/>
</dbReference>
<dbReference type="SUPFAM" id="SSF53067">
    <property type="entry name" value="Actin-like ATPase domain"/>
    <property type="match status" value="1"/>
</dbReference>
<dbReference type="PANTHER" id="PTHR11365:SF23">
    <property type="entry name" value="HYPOTHETICAL 5-OXOPROLINASE (EUROFUNG)-RELATED"/>
    <property type="match status" value="1"/>
</dbReference>
<dbReference type="GO" id="GO:0005829">
    <property type="term" value="C:cytosol"/>
    <property type="evidence" value="ECO:0007669"/>
    <property type="project" value="TreeGrafter"/>
</dbReference>
<evidence type="ECO:0008006" key="6">
    <source>
        <dbReference type="Google" id="ProtNLM"/>
    </source>
</evidence>
<feature type="domain" description="Acetophenone carboxylase-like C-terminal" evidence="3">
    <location>
        <begin position="516"/>
        <end position="682"/>
    </location>
</feature>
<feature type="domain" description="Hydantoinase/oxoprolinase N-terminal" evidence="2">
    <location>
        <begin position="15"/>
        <end position="191"/>
    </location>
</feature>
<dbReference type="PANTHER" id="PTHR11365">
    <property type="entry name" value="5-OXOPROLINASE RELATED"/>
    <property type="match status" value="1"/>
</dbReference>
<dbReference type="InterPro" id="IPR049517">
    <property type="entry name" value="ACX-like_C"/>
</dbReference>
<evidence type="ECO:0000313" key="4">
    <source>
        <dbReference type="EMBL" id="OMF15440.1"/>
    </source>
</evidence>
<comment type="caution">
    <text evidence="4">The sequence shown here is derived from an EMBL/GenBank/DDBJ whole genome shotgun (WGS) entry which is preliminary data.</text>
</comment>
<evidence type="ECO:0000259" key="1">
    <source>
        <dbReference type="Pfam" id="PF01968"/>
    </source>
</evidence>
<protein>
    <recommendedName>
        <fullName evidence="6">Hydantoinase/oxoprolinase family protein</fullName>
    </recommendedName>
</protein>
<dbReference type="GO" id="GO:0006749">
    <property type="term" value="P:glutathione metabolic process"/>
    <property type="evidence" value="ECO:0007669"/>
    <property type="project" value="TreeGrafter"/>
</dbReference>
<evidence type="ECO:0000259" key="3">
    <source>
        <dbReference type="Pfam" id="PF19278"/>
    </source>
</evidence>
<dbReference type="GO" id="GO:0017168">
    <property type="term" value="F:5-oxoprolinase (ATP-hydrolyzing) activity"/>
    <property type="evidence" value="ECO:0007669"/>
    <property type="project" value="TreeGrafter"/>
</dbReference>
<dbReference type="InterPro" id="IPR008040">
    <property type="entry name" value="Hydant_A_N"/>
</dbReference>
<name>A0A1R1BZY8_PAEAM</name>
<dbReference type="Proteomes" id="UP000187134">
    <property type="component" value="Unassembled WGS sequence"/>
</dbReference>
<dbReference type="AlphaFoldDB" id="A0A1R1BZY8"/>
<dbReference type="InterPro" id="IPR002821">
    <property type="entry name" value="Hydantoinase_A"/>
</dbReference>
<evidence type="ECO:0000313" key="5">
    <source>
        <dbReference type="Proteomes" id="UP000187134"/>
    </source>
</evidence>
<dbReference type="EMBL" id="MRTJ01000002">
    <property type="protein sequence ID" value="OMF15440.1"/>
    <property type="molecule type" value="Genomic_DNA"/>
</dbReference>
<dbReference type="InterPro" id="IPR043129">
    <property type="entry name" value="ATPase_NBD"/>
</dbReference>
<organism evidence="4 5">
    <name type="scientific">Paenibacillus amylolyticus</name>
    <dbReference type="NCBI Taxonomy" id="1451"/>
    <lineage>
        <taxon>Bacteria</taxon>
        <taxon>Bacillati</taxon>
        <taxon>Bacillota</taxon>
        <taxon>Bacilli</taxon>
        <taxon>Bacillales</taxon>
        <taxon>Paenibacillaceae</taxon>
        <taxon>Paenibacillus</taxon>
    </lineage>
</organism>